<evidence type="ECO:0000256" key="9">
    <source>
        <dbReference type="ARBA" id="ARBA00023015"/>
    </source>
</evidence>
<dbReference type="InterPro" id="IPR036864">
    <property type="entry name" value="Zn2-C6_fun-type_DNA-bd_sf"/>
</dbReference>
<dbReference type="EMBL" id="LASV01000742">
    <property type="protein sequence ID" value="KKA16695.1"/>
    <property type="molecule type" value="Genomic_DNA"/>
</dbReference>
<dbReference type="InterPro" id="IPR007219">
    <property type="entry name" value="XnlR_reg_dom"/>
</dbReference>
<keyword evidence="5 17" id="KW-0964">Secreted</keyword>
<dbReference type="InterPro" id="IPR000675">
    <property type="entry name" value="Cutinase/axe"/>
</dbReference>
<dbReference type="SMART" id="SM00066">
    <property type="entry name" value="GAL4"/>
    <property type="match status" value="1"/>
</dbReference>
<feature type="active site" evidence="15">
    <location>
        <position position="225"/>
    </location>
</feature>
<dbReference type="GO" id="GO:0016052">
    <property type="term" value="P:carbohydrate catabolic process"/>
    <property type="evidence" value="ECO:0007669"/>
    <property type="project" value="TreeGrafter"/>
</dbReference>
<dbReference type="GO" id="GO:0003677">
    <property type="term" value="F:DNA binding"/>
    <property type="evidence" value="ECO:0007669"/>
    <property type="project" value="UniProtKB-KW"/>
</dbReference>
<evidence type="ECO:0000256" key="7">
    <source>
        <dbReference type="ARBA" id="ARBA00022729"/>
    </source>
</evidence>
<keyword evidence="12" id="KW-0804">Transcription</keyword>
<dbReference type="AlphaFoldDB" id="A0A0F4YEY0"/>
<comment type="caution">
    <text evidence="20">The sequence shown here is derived from an EMBL/GenBank/DDBJ whole genome shotgun (WGS) entry which is preliminary data.</text>
</comment>
<evidence type="ECO:0000256" key="14">
    <source>
        <dbReference type="ARBA" id="ARBA00034045"/>
    </source>
</evidence>
<dbReference type="EC" id="3.1.1.74" evidence="3 17"/>
<evidence type="ECO:0000256" key="15">
    <source>
        <dbReference type="PIRSR" id="PIRSR611150-1"/>
    </source>
</evidence>
<proteinExistence type="inferred from homology"/>
<dbReference type="SUPFAM" id="SSF57701">
    <property type="entry name" value="Zn2/Cys6 DNA-binding domain"/>
    <property type="match status" value="1"/>
</dbReference>
<dbReference type="GeneID" id="25321608"/>
<evidence type="ECO:0000256" key="12">
    <source>
        <dbReference type="ARBA" id="ARBA00023163"/>
    </source>
</evidence>
<protein>
    <recommendedName>
        <fullName evidence="3 17">Cutinase</fullName>
        <ecNumber evidence="3 17">3.1.1.74</ecNumber>
    </recommendedName>
</protein>
<keyword evidence="9" id="KW-0805">Transcription regulation</keyword>
<comment type="subcellular location">
    <subcellularLocation>
        <location evidence="1 17">Secreted</location>
    </subcellularLocation>
</comment>
<keyword evidence="7 17" id="KW-0732">Signal</keyword>
<dbReference type="Gene3D" id="3.40.50.1820">
    <property type="entry name" value="alpha/beta hydrolase"/>
    <property type="match status" value="1"/>
</dbReference>
<dbReference type="Proteomes" id="UP000053958">
    <property type="component" value="Unassembled WGS sequence"/>
</dbReference>
<dbReference type="PANTHER" id="PTHR48250:SF1">
    <property type="entry name" value="CUTINASE"/>
    <property type="match status" value="1"/>
</dbReference>
<evidence type="ECO:0000256" key="2">
    <source>
        <dbReference type="ARBA" id="ARBA00007534"/>
    </source>
</evidence>
<keyword evidence="10" id="KW-0238">DNA-binding</keyword>
<gene>
    <name evidence="20" type="ORF">T310_9676</name>
</gene>
<evidence type="ECO:0000259" key="19">
    <source>
        <dbReference type="PROSITE" id="PS50048"/>
    </source>
</evidence>
<sequence length="833" mass="92477">MLFSRLSLGALLPLFIGTLASPLPTAARSGLVKKETSLNEFLSILLDHLPAINETISQASEVITDLDSVLAKLAGFQTTYNGLSSGSCTEYTVIFARGTSEPGNVGVLVGPPLFLALQDRTSDLTIQGVNDYAATVEGYLEGGDPSGSSEMASQIESARSSCPNTKLIVGGYSQGCQIVHNAVSKLSADTASWISKVLLFGDPDDGQALPHVDSSKVHTVCHDGDDICQNGLFILPPHLTYALDVTSAAADDTNIRRYSSRMLKRKRRNKSKGAVSRLRNCREAFIDSARMDGAVNASNVEDKPRQRHSCSTYARRKVKCDRQEPCSSCVKTNSECLYSAQTTLSRRRKRHDAQEDVFARLQRNWWAGLSDESKSSHQDRPCSNAAAADFRGDGQCTGRPSWLGSFDVLYIQYRGDIHDDFGMRDGIWRREIDFAGEISNCEANFTSSQDLTVHQAFVLLLLSNPDSESTFILAGVAVRIGQRLGLGNDNPGLSFFEQEMRIRLWWQILFLDARASQGCPGVTNRSAVATELANIKLPLNVNDCDLYPEMSERPPEHARATEMIYCLLKYEVSTIFRHSPHAAALRADPRKITNSTVPMSTKDRLIDELEFLYNQKYLQYCDPKVPLHHLAITMAKLGICEHYNLIRKTKFAQHLLSHMTARTQLDALIYMLNELRRRTTGELVTTAWEQVEMVFDYHPRLIKDTDNTLYVAIGDLTLKAWEAREAALSSEAVDLSRQSIPNYIFALLSRRNSNAGDSFVKTAIAAADSRQSTDRQSQSVHDNDGQAANFNSTMDETTSMSLEAPSVDWTFWEDLLQGHEPEDFGQPFFGQNG</sequence>
<feature type="chain" id="PRO_5005117054" description="Cutinase" evidence="17">
    <location>
        <begin position="21"/>
        <end position="833"/>
    </location>
</feature>
<dbReference type="GO" id="GO:0008270">
    <property type="term" value="F:zinc ion binding"/>
    <property type="evidence" value="ECO:0007669"/>
    <property type="project" value="InterPro"/>
</dbReference>
<evidence type="ECO:0000256" key="3">
    <source>
        <dbReference type="ARBA" id="ARBA00013095"/>
    </source>
</evidence>
<name>A0A0F4YEY0_RASE3</name>
<dbReference type="GO" id="GO:0005576">
    <property type="term" value="C:extracellular region"/>
    <property type="evidence" value="ECO:0007669"/>
    <property type="project" value="UniProtKB-SubCell"/>
</dbReference>
<dbReference type="RefSeq" id="XP_013323307.1">
    <property type="nucleotide sequence ID" value="XM_013467853.1"/>
</dbReference>
<dbReference type="PROSITE" id="PS50048">
    <property type="entry name" value="ZN2_CY6_FUNGAL_2"/>
    <property type="match status" value="1"/>
</dbReference>
<evidence type="ECO:0000256" key="11">
    <source>
        <dbReference type="ARBA" id="ARBA00023157"/>
    </source>
</evidence>
<reference evidence="20 21" key="1">
    <citation type="submission" date="2015-04" db="EMBL/GenBank/DDBJ databases">
        <authorList>
            <person name="Heijne W.H."/>
            <person name="Fedorova N.D."/>
            <person name="Nierman W.C."/>
            <person name="Vollebregt A.W."/>
            <person name="Zhao Z."/>
            <person name="Wu L."/>
            <person name="Kumar M."/>
            <person name="Stam H."/>
            <person name="van den Berg M.A."/>
            <person name="Pel H.J."/>
        </authorList>
    </citation>
    <scope>NUCLEOTIDE SEQUENCE [LARGE SCALE GENOMIC DNA]</scope>
    <source>
        <strain evidence="20 21">CBS 393.64</strain>
    </source>
</reference>
<comment type="similarity">
    <text evidence="2 17">Belongs to the cutinase family.</text>
</comment>
<feature type="disulfide bond" evidence="16">
    <location>
        <begin position="88"/>
        <end position="162"/>
    </location>
</feature>
<feature type="active site" description="Proton donor/acceptor" evidence="15">
    <location>
        <position position="238"/>
    </location>
</feature>
<feature type="disulfide bond" evidence="16">
    <location>
        <begin position="221"/>
        <end position="228"/>
    </location>
</feature>
<dbReference type="InterPro" id="IPR043580">
    <property type="entry name" value="CUTINASE_1"/>
</dbReference>
<dbReference type="CDD" id="cd12148">
    <property type="entry name" value="fungal_TF_MHR"/>
    <property type="match status" value="1"/>
</dbReference>
<evidence type="ECO:0000256" key="1">
    <source>
        <dbReference type="ARBA" id="ARBA00004613"/>
    </source>
</evidence>
<dbReference type="Pfam" id="PF00172">
    <property type="entry name" value="Zn_clus"/>
    <property type="match status" value="1"/>
</dbReference>
<feature type="active site" description="Nucleophile" evidence="15">
    <location>
        <position position="173"/>
    </location>
</feature>
<dbReference type="GO" id="GO:0006351">
    <property type="term" value="P:DNA-templated transcription"/>
    <property type="evidence" value="ECO:0007669"/>
    <property type="project" value="InterPro"/>
</dbReference>
<dbReference type="PRINTS" id="PR00129">
    <property type="entry name" value="CUTINASE"/>
</dbReference>
<evidence type="ECO:0000256" key="8">
    <source>
        <dbReference type="ARBA" id="ARBA00022801"/>
    </source>
</evidence>
<evidence type="ECO:0000256" key="17">
    <source>
        <dbReference type="RuleBase" id="RU361263"/>
    </source>
</evidence>
<evidence type="ECO:0000313" key="21">
    <source>
        <dbReference type="Proteomes" id="UP000053958"/>
    </source>
</evidence>
<dbReference type="Pfam" id="PF04082">
    <property type="entry name" value="Fungal_trans"/>
    <property type="match status" value="1"/>
</dbReference>
<dbReference type="Pfam" id="PF01083">
    <property type="entry name" value="Cutinase"/>
    <property type="match status" value="1"/>
</dbReference>
<dbReference type="SUPFAM" id="SSF53474">
    <property type="entry name" value="alpha/beta-Hydrolases"/>
    <property type="match status" value="1"/>
</dbReference>
<feature type="region of interest" description="Disordered" evidence="18">
    <location>
        <begin position="770"/>
        <end position="791"/>
    </location>
</feature>
<dbReference type="PROSITE" id="PS00155">
    <property type="entry name" value="CUTINASE_1"/>
    <property type="match status" value="1"/>
</dbReference>
<evidence type="ECO:0000256" key="4">
    <source>
        <dbReference type="ARBA" id="ARBA00022487"/>
    </source>
</evidence>
<evidence type="ECO:0000256" key="5">
    <source>
        <dbReference type="ARBA" id="ARBA00022525"/>
    </source>
</evidence>
<feature type="signal peptide" evidence="17">
    <location>
        <begin position="1"/>
        <end position="20"/>
    </location>
</feature>
<dbReference type="CDD" id="cd00067">
    <property type="entry name" value="GAL4"/>
    <property type="match status" value="1"/>
</dbReference>
<feature type="domain" description="Zn(2)-C6 fungal-type" evidence="19">
    <location>
        <begin position="309"/>
        <end position="338"/>
    </location>
</feature>
<comment type="catalytic activity">
    <reaction evidence="14 17">
        <text>cutin + H2O = cutin monomers.</text>
        <dbReference type="EC" id="3.1.1.74"/>
    </reaction>
</comment>
<dbReference type="OrthoDB" id="3225429at2759"/>
<dbReference type="GO" id="GO:0050525">
    <property type="term" value="F:cutinase activity"/>
    <property type="evidence" value="ECO:0007669"/>
    <property type="project" value="UniProtKB-UniRule"/>
</dbReference>
<dbReference type="InterPro" id="IPR029058">
    <property type="entry name" value="AB_hydrolase_fold"/>
</dbReference>
<evidence type="ECO:0000256" key="16">
    <source>
        <dbReference type="PIRSR" id="PIRSR611150-2"/>
    </source>
</evidence>
<accession>A0A0F4YEY0</accession>
<evidence type="ECO:0000256" key="10">
    <source>
        <dbReference type="ARBA" id="ARBA00023125"/>
    </source>
</evidence>
<dbReference type="SMART" id="SM01110">
    <property type="entry name" value="Cutinase"/>
    <property type="match status" value="1"/>
</dbReference>
<comment type="function">
    <text evidence="17">Catalyzes the hydrolysis of complex carboxylic polyesters found in the cell wall of plants. Degrades cutin, a macromolecule that forms the structure of the plant cuticle.</text>
</comment>
<dbReference type="InterPro" id="IPR001138">
    <property type="entry name" value="Zn2Cys6_DnaBD"/>
</dbReference>
<keyword evidence="8 17" id="KW-0378">Hydrolase</keyword>
<organism evidence="20 21">
    <name type="scientific">Rasamsonia emersonii (strain ATCC 16479 / CBS 393.64 / IMI 116815)</name>
    <dbReference type="NCBI Taxonomy" id="1408163"/>
    <lineage>
        <taxon>Eukaryota</taxon>
        <taxon>Fungi</taxon>
        <taxon>Dikarya</taxon>
        <taxon>Ascomycota</taxon>
        <taxon>Pezizomycotina</taxon>
        <taxon>Eurotiomycetes</taxon>
        <taxon>Eurotiomycetidae</taxon>
        <taxon>Eurotiales</taxon>
        <taxon>Trichocomaceae</taxon>
        <taxon>Rasamsonia</taxon>
    </lineage>
</organism>
<dbReference type="InterPro" id="IPR011150">
    <property type="entry name" value="Cutinase_monf"/>
</dbReference>
<dbReference type="GO" id="GO:0000981">
    <property type="term" value="F:DNA-binding transcription factor activity, RNA polymerase II-specific"/>
    <property type="evidence" value="ECO:0007669"/>
    <property type="project" value="InterPro"/>
</dbReference>
<dbReference type="Gene3D" id="4.10.240.10">
    <property type="entry name" value="Zn(2)-C6 fungal-type DNA-binding domain"/>
    <property type="match status" value="1"/>
</dbReference>
<evidence type="ECO:0000313" key="20">
    <source>
        <dbReference type="EMBL" id="KKA16695.1"/>
    </source>
</evidence>
<keyword evidence="6" id="KW-0479">Metal-binding</keyword>
<dbReference type="PANTHER" id="PTHR48250">
    <property type="entry name" value="CUTINASE 2-RELATED"/>
    <property type="match status" value="1"/>
</dbReference>
<evidence type="ECO:0000256" key="18">
    <source>
        <dbReference type="SAM" id="MobiDB-lite"/>
    </source>
</evidence>
<keyword evidence="21" id="KW-1185">Reference proteome</keyword>
<evidence type="ECO:0000256" key="13">
    <source>
        <dbReference type="ARBA" id="ARBA00023242"/>
    </source>
</evidence>
<evidence type="ECO:0000256" key="6">
    <source>
        <dbReference type="ARBA" id="ARBA00022723"/>
    </source>
</evidence>
<keyword evidence="4 17" id="KW-0719">Serine esterase</keyword>
<keyword evidence="13" id="KW-0539">Nucleus</keyword>
<keyword evidence="11 16" id="KW-1015">Disulfide bond</keyword>
<feature type="compositionally biased region" description="Low complexity" evidence="18">
    <location>
        <begin position="770"/>
        <end position="779"/>
    </location>
</feature>